<keyword evidence="2 3" id="KW-0408">Iron</keyword>
<dbReference type="InterPro" id="IPR039994">
    <property type="entry name" value="NO66-like"/>
</dbReference>
<dbReference type="PROSITE" id="PS51184">
    <property type="entry name" value="JMJC"/>
    <property type="match status" value="1"/>
</dbReference>
<dbReference type="EC" id="1.14.11.-" evidence="3"/>
<feature type="domain" description="JmjC" evidence="5">
    <location>
        <begin position="228"/>
        <end position="382"/>
    </location>
</feature>
<dbReference type="AlphaFoldDB" id="A0A9K3LB00"/>
<keyword evidence="4" id="KW-0472">Membrane</keyword>
<dbReference type="Proteomes" id="UP000693970">
    <property type="component" value="Unassembled WGS sequence"/>
</dbReference>
<dbReference type="GO" id="GO:0005634">
    <property type="term" value="C:nucleus"/>
    <property type="evidence" value="ECO:0007669"/>
    <property type="project" value="UniProtKB-SubCell"/>
</dbReference>
<evidence type="ECO:0000256" key="2">
    <source>
        <dbReference type="ARBA" id="ARBA00023004"/>
    </source>
</evidence>
<name>A0A9K3LB00_9STRA</name>
<sequence>MTRFVSISQTNCGIHRQRRHISAVRKIFCFGILVWLFSEESQNLSKTRFCSAFLQPVCLLTHPCYSSVEVISTRNCRHLHLKKVSASGGGYVDAGIHPPQTDNNHNTITTIPSSSWNATLFASTKVWGNEPLLLRGAFLKDAQTKDSAFPSWRDIIDLACTGNDDEDFLDDEPTIPSRLIAQTRPGQIDSFELLGFGPFESRRYLDRQLASGKDTATTLVVNDVDRWIPDLSQWMDDNFASLIPRWRRDDAQISLANQGGGIGPHVDSYDVFLIQLSGTRTWELGVNYRVSVKEEFENLIEACSENGVRILNMTNILSKDSATAGQTRTTVKIQVEPGDCLYLPPRVAHWGTATSEKCMTLSVGCRAPSAADLIARLSETIILDAATASSLERVHQRYTEKDVGSMDSLPSSSFLSPDVKKKMKDLILEAVNQVLDDEDAVLDPLIGKIVTEPNRFAGDLSSYPVPLYDLDKASKTELGVWGNAKSALEEVLVNGRGSFKRAEGVAFAWSYIEREGSYRTYRMYAHGRDAVEFFVSIAGEEHENAVGQLMDRIANGLPLNRSFLESIGMDSAANKLHSFLLELINEGLVYGTDE</sequence>
<dbReference type="OrthoDB" id="425950at2759"/>
<evidence type="ECO:0000256" key="4">
    <source>
        <dbReference type="SAM" id="Phobius"/>
    </source>
</evidence>
<dbReference type="GO" id="GO:0005506">
    <property type="term" value="F:iron ion binding"/>
    <property type="evidence" value="ECO:0007669"/>
    <property type="project" value="UniProtKB-UniRule"/>
</dbReference>
<protein>
    <recommendedName>
        <fullName evidence="3">Bifunctional lysine-specific demethylase and histidyl-hydroxylase</fullName>
        <ecNumber evidence="3">1.14.11.-</ecNumber>
    </recommendedName>
</protein>
<reference evidence="6" key="1">
    <citation type="journal article" date="2021" name="Sci. Rep.">
        <title>Diploid genomic architecture of Nitzschia inconspicua, an elite biomass production diatom.</title>
        <authorList>
            <person name="Oliver A."/>
            <person name="Podell S."/>
            <person name="Pinowska A."/>
            <person name="Traller J.C."/>
            <person name="Smith S.R."/>
            <person name="McClure R."/>
            <person name="Beliaev A."/>
            <person name="Bohutskyi P."/>
            <person name="Hill E.A."/>
            <person name="Rabines A."/>
            <person name="Zheng H."/>
            <person name="Allen L.Z."/>
            <person name="Kuo A."/>
            <person name="Grigoriev I.V."/>
            <person name="Allen A.E."/>
            <person name="Hazlebeck D."/>
            <person name="Allen E.E."/>
        </authorList>
    </citation>
    <scope>NUCLEOTIDE SEQUENCE</scope>
    <source>
        <strain evidence="6">Hildebrandi</strain>
    </source>
</reference>
<dbReference type="GO" id="GO:0016706">
    <property type="term" value="F:2-oxoglutarate-dependent dioxygenase activity"/>
    <property type="evidence" value="ECO:0007669"/>
    <property type="project" value="UniProtKB-UniRule"/>
</dbReference>
<evidence type="ECO:0000256" key="3">
    <source>
        <dbReference type="RuleBase" id="RU366061"/>
    </source>
</evidence>
<comment type="similarity">
    <text evidence="3">Belongs to the ROX family.</text>
</comment>
<keyword evidence="4" id="KW-0812">Transmembrane</keyword>
<dbReference type="PANTHER" id="PTHR13096">
    <property type="entry name" value="MINA53 MYC INDUCED NUCLEAR ANTIGEN"/>
    <property type="match status" value="1"/>
</dbReference>
<keyword evidence="3" id="KW-0560">Oxidoreductase</keyword>
<comment type="subcellular location">
    <subcellularLocation>
        <location evidence="3">Nucleus</location>
    </subcellularLocation>
</comment>
<evidence type="ECO:0000313" key="6">
    <source>
        <dbReference type="EMBL" id="KAG7359015.1"/>
    </source>
</evidence>
<comment type="cofactor">
    <cofactor evidence="3">
        <name>Fe(2+)</name>
        <dbReference type="ChEBI" id="CHEBI:29033"/>
    </cofactor>
    <text evidence="3">Binds 1 Fe(2+) ion per subunit.</text>
</comment>
<accession>A0A9K3LB00</accession>
<keyword evidence="4" id="KW-1133">Transmembrane helix</keyword>
<dbReference type="PANTHER" id="PTHR13096:SF8">
    <property type="entry name" value="RIBOSOMAL OXYGENASE 1"/>
    <property type="match status" value="1"/>
</dbReference>
<evidence type="ECO:0000256" key="1">
    <source>
        <dbReference type="ARBA" id="ARBA00022723"/>
    </source>
</evidence>
<evidence type="ECO:0000313" key="7">
    <source>
        <dbReference type="Proteomes" id="UP000693970"/>
    </source>
</evidence>
<reference evidence="6" key="2">
    <citation type="submission" date="2021-04" db="EMBL/GenBank/DDBJ databases">
        <authorList>
            <person name="Podell S."/>
        </authorList>
    </citation>
    <scope>NUCLEOTIDE SEQUENCE</scope>
    <source>
        <strain evidence="6">Hildebrandi</strain>
    </source>
</reference>
<keyword evidence="3" id="KW-0539">Nucleus</keyword>
<dbReference type="InterPro" id="IPR003347">
    <property type="entry name" value="JmjC_dom"/>
</dbReference>
<proteinExistence type="inferred from homology"/>
<keyword evidence="7" id="KW-1185">Reference proteome</keyword>
<feature type="transmembrane region" description="Helical" evidence="4">
    <location>
        <begin position="21"/>
        <end position="38"/>
    </location>
</feature>
<gene>
    <name evidence="6" type="ORF">IV203_015604</name>
</gene>
<comment type="function">
    <text evidence="3">Oxygenase that can act as both a histone lysine demethylase and a ribosomal histidine hydroxylase.</text>
</comment>
<keyword evidence="3" id="KW-0805">Transcription regulation</keyword>
<keyword evidence="1 3" id="KW-0479">Metal-binding</keyword>
<dbReference type="EMBL" id="JAGRRH010000014">
    <property type="protein sequence ID" value="KAG7359015.1"/>
    <property type="molecule type" value="Genomic_DNA"/>
</dbReference>
<organism evidence="6 7">
    <name type="scientific">Nitzschia inconspicua</name>
    <dbReference type="NCBI Taxonomy" id="303405"/>
    <lineage>
        <taxon>Eukaryota</taxon>
        <taxon>Sar</taxon>
        <taxon>Stramenopiles</taxon>
        <taxon>Ochrophyta</taxon>
        <taxon>Bacillariophyta</taxon>
        <taxon>Bacillariophyceae</taxon>
        <taxon>Bacillariophycidae</taxon>
        <taxon>Bacillariales</taxon>
        <taxon>Bacillariaceae</taxon>
        <taxon>Nitzschia</taxon>
    </lineage>
</organism>
<keyword evidence="3" id="KW-0804">Transcription</keyword>
<comment type="caution">
    <text evidence="6">The sequence shown here is derived from an EMBL/GenBank/DDBJ whole genome shotgun (WGS) entry which is preliminary data.</text>
</comment>
<dbReference type="Pfam" id="PF08007">
    <property type="entry name" value="JmjC_2"/>
    <property type="match status" value="1"/>
</dbReference>
<keyword evidence="3" id="KW-0223">Dioxygenase</keyword>
<evidence type="ECO:0000259" key="5">
    <source>
        <dbReference type="PROSITE" id="PS51184"/>
    </source>
</evidence>